<evidence type="ECO:0000313" key="6">
    <source>
        <dbReference type="RefSeq" id="XP_022342480.1"/>
    </source>
</evidence>
<organism evidence="5 6">
    <name type="scientific">Crassostrea virginica</name>
    <name type="common">Eastern oyster</name>
    <dbReference type="NCBI Taxonomy" id="6565"/>
    <lineage>
        <taxon>Eukaryota</taxon>
        <taxon>Metazoa</taxon>
        <taxon>Spiralia</taxon>
        <taxon>Lophotrochozoa</taxon>
        <taxon>Mollusca</taxon>
        <taxon>Bivalvia</taxon>
        <taxon>Autobranchia</taxon>
        <taxon>Pteriomorphia</taxon>
        <taxon>Ostreida</taxon>
        <taxon>Ostreoidea</taxon>
        <taxon>Ostreidae</taxon>
        <taxon>Crassostrea</taxon>
    </lineage>
</organism>
<keyword evidence="3" id="KW-0966">Cell projection</keyword>
<keyword evidence="5" id="KW-1185">Reference proteome</keyword>
<accession>A0A8B8ERA5</accession>
<reference evidence="6" key="1">
    <citation type="submission" date="2025-08" db="UniProtKB">
        <authorList>
            <consortium name="RefSeq"/>
        </authorList>
    </citation>
    <scope>IDENTIFICATION</scope>
    <source>
        <tissue evidence="6">Whole sample</tissue>
    </source>
</reference>
<dbReference type="GO" id="GO:0005813">
    <property type="term" value="C:centrosome"/>
    <property type="evidence" value="ECO:0007669"/>
    <property type="project" value="TreeGrafter"/>
</dbReference>
<dbReference type="PANTHER" id="PTHR31978">
    <property type="entry name" value="INTRAFLAGELLAR TRANSPORT PROTEIN 20 HOMOLOG"/>
    <property type="match status" value="1"/>
</dbReference>
<dbReference type="GO" id="GO:0061512">
    <property type="term" value="P:protein localization to cilium"/>
    <property type="evidence" value="ECO:0007669"/>
    <property type="project" value="TreeGrafter"/>
</dbReference>
<dbReference type="GO" id="GO:0005737">
    <property type="term" value="C:cytoplasm"/>
    <property type="evidence" value="ECO:0007669"/>
    <property type="project" value="TreeGrafter"/>
</dbReference>
<sequence>MADEALARAGLHFDELNKIRVLEPEVAQQTVELKEECKEFVDKIGDFQKIVGSFIEVVDNVSKEVEKEKMKALGSRNLLKSIAKQREAQQQQLQALITEKKMQLERLRIQYDALQKEETEQNEFIEQFILQK</sequence>
<dbReference type="GeneID" id="111136136"/>
<dbReference type="KEGG" id="cvn:111136136"/>
<dbReference type="GO" id="GO:0060271">
    <property type="term" value="P:cilium assembly"/>
    <property type="evidence" value="ECO:0007669"/>
    <property type="project" value="TreeGrafter"/>
</dbReference>
<dbReference type="Proteomes" id="UP000694844">
    <property type="component" value="Chromosome 5"/>
</dbReference>
<comment type="subcellular location">
    <subcellularLocation>
        <location evidence="1">Cell projection</location>
        <location evidence="1">Cilium</location>
    </subcellularLocation>
</comment>
<dbReference type="AlphaFoldDB" id="A0A8B8ERA5"/>
<dbReference type="InterPro" id="IPR028172">
    <property type="entry name" value="FT20"/>
</dbReference>
<evidence type="ECO:0000256" key="3">
    <source>
        <dbReference type="ARBA" id="ARBA00023273"/>
    </source>
</evidence>
<evidence type="ECO:0000256" key="1">
    <source>
        <dbReference type="ARBA" id="ARBA00004138"/>
    </source>
</evidence>
<dbReference type="GO" id="GO:0036064">
    <property type="term" value="C:ciliary basal body"/>
    <property type="evidence" value="ECO:0007669"/>
    <property type="project" value="TreeGrafter"/>
</dbReference>
<dbReference type="GO" id="GO:0030990">
    <property type="term" value="C:intraciliary transport particle"/>
    <property type="evidence" value="ECO:0007669"/>
    <property type="project" value="TreeGrafter"/>
</dbReference>
<dbReference type="Pfam" id="PF14931">
    <property type="entry name" value="IFT20"/>
    <property type="match status" value="1"/>
</dbReference>
<dbReference type="GO" id="GO:0097546">
    <property type="term" value="C:ciliary base"/>
    <property type="evidence" value="ECO:0007669"/>
    <property type="project" value="TreeGrafter"/>
</dbReference>
<evidence type="ECO:0000256" key="2">
    <source>
        <dbReference type="ARBA" id="ARBA00023054"/>
    </source>
</evidence>
<feature type="coiled-coil region" evidence="4">
    <location>
        <begin position="79"/>
        <end position="117"/>
    </location>
</feature>
<dbReference type="GO" id="GO:0097730">
    <property type="term" value="C:non-motile cilium"/>
    <property type="evidence" value="ECO:0007669"/>
    <property type="project" value="TreeGrafter"/>
</dbReference>
<dbReference type="PANTHER" id="PTHR31978:SF1">
    <property type="entry name" value="INTRAFLAGELLAR TRANSPORT PROTEIN 20 HOMOLOG"/>
    <property type="match status" value="1"/>
</dbReference>
<protein>
    <submittedName>
        <fullName evidence="6">Intraflagellar transport protein 20 homolog</fullName>
    </submittedName>
</protein>
<evidence type="ECO:0000313" key="5">
    <source>
        <dbReference type="Proteomes" id="UP000694844"/>
    </source>
</evidence>
<dbReference type="OrthoDB" id="10254896at2759"/>
<dbReference type="RefSeq" id="XP_022342480.1">
    <property type="nucleotide sequence ID" value="XM_022486772.1"/>
</dbReference>
<name>A0A8B8ERA5_CRAVI</name>
<keyword evidence="2 4" id="KW-0175">Coiled coil</keyword>
<gene>
    <name evidence="6" type="primary">LOC111136136</name>
</gene>
<proteinExistence type="predicted"/>
<evidence type="ECO:0000256" key="4">
    <source>
        <dbReference type="SAM" id="Coils"/>
    </source>
</evidence>